<dbReference type="AlphaFoldDB" id="K0KZR5"/>
<comment type="caution">
    <text evidence="2">The sequence shown here is derived from an EMBL/GenBank/DDBJ whole genome shotgun (WGS) entry which is preliminary data.</text>
</comment>
<evidence type="ECO:0000256" key="1">
    <source>
        <dbReference type="SAM" id="MobiDB-lite"/>
    </source>
</evidence>
<dbReference type="InParanoid" id="K0KZR5"/>
<gene>
    <name evidence="2" type="ORF">BN7_6423</name>
</gene>
<sequence length="235" mass="27707">MDYNIKQENRKKFQDKSKLKRHHKKDYSKVIPKESTDQNKEEPQQIEETEIEYEDVLDPETDEQGRFVLHGDQYEAINDEGVTVVRRPKIDKTKTNAWRYRDELEILGLDQDDEELLKNIDFKKLNFNKIDSKKDKSSFKDFKKMSNDELRNLKIIDSKFDDPDSTYDKSEDDIDDLERLLSKRSNKSTIKSQQIPHDLSNPSFQSQSQSQPSEKNQNKTPVALKSDEAFLDDLL</sequence>
<accession>K0KZR5</accession>
<dbReference type="EMBL" id="CAIF01000274">
    <property type="protein sequence ID" value="CCH46824.1"/>
    <property type="molecule type" value="Genomic_DNA"/>
</dbReference>
<evidence type="ECO:0000313" key="3">
    <source>
        <dbReference type="Proteomes" id="UP000009328"/>
    </source>
</evidence>
<reference evidence="2 3" key="1">
    <citation type="journal article" date="2012" name="Eukaryot. Cell">
        <title>Draft genome sequence of Wickerhamomyces ciferrii NRRL Y-1031 F-60-10.</title>
        <authorList>
            <person name="Schneider J."/>
            <person name="Andrea H."/>
            <person name="Blom J."/>
            <person name="Jaenicke S."/>
            <person name="Ruckert C."/>
            <person name="Schorsch C."/>
            <person name="Szczepanowski R."/>
            <person name="Farwick M."/>
            <person name="Goesmann A."/>
            <person name="Puhler A."/>
            <person name="Schaffer S."/>
            <person name="Tauch A."/>
            <person name="Kohler T."/>
            <person name="Brinkrolf K."/>
        </authorList>
    </citation>
    <scope>NUCLEOTIDE SEQUENCE [LARGE SCALE GENOMIC DNA]</scope>
    <source>
        <strain evidence="3">ATCC 14091 / BCRC 22168 / CBS 111 / JCM 3599 / NBRC 0793 / NRRL Y-1031 F-60-10</strain>
    </source>
</reference>
<proteinExistence type="predicted"/>
<evidence type="ECO:0000313" key="2">
    <source>
        <dbReference type="EMBL" id="CCH46824.1"/>
    </source>
</evidence>
<keyword evidence="3" id="KW-1185">Reference proteome</keyword>
<feature type="region of interest" description="Disordered" evidence="1">
    <location>
        <begin position="182"/>
        <end position="235"/>
    </location>
</feature>
<name>K0KZR5_WICCF</name>
<feature type="compositionally biased region" description="Basic and acidic residues" evidence="1">
    <location>
        <begin position="27"/>
        <end position="43"/>
    </location>
</feature>
<organism evidence="2 3">
    <name type="scientific">Wickerhamomyces ciferrii (strain ATCC 14091 / BCRC 22168 / CBS 111 / JCM 3599 / NBRC 0793 / NRRL Y-1031 F-60-10)</name>
    <name type="common">Yeast</name>
    <name type="synonym">Pichia ciferrii</name>
    <dbReference type="NCBI Taxonomy" id="1206466"/>
    <lineage>
        <taxon>Eukaryota</taxon>
        <taxon>Fungi</taxon>
        <taxon>Dikarya</taxon>
        <taxon>Ascomycota</taxon>
        <taxon>Saccharomycotina</taxon>
        <taxon>Saccharomycetes</taxon>
        <taxon>Phaffomycetales</taxon>
        <taxon>Wickerhamomycetaceae</taxon>
        <taxon>Wickerhamomyces</taxon>
    </lineage>
</organism>
<dbReference type="Proteomes" id="UP000009328">
    <property type="component" value="Unassembled WGS sequence"/>
</dbReference>
<dbReference type="HOGENOM" id="CLU_1180995_0_0_1"/>
<dbReference type="FunCoup" id="K0KZR5">
    <property type="interactions" value="27"/>
</dbReference>
<feature type="region of interest" description="Disordered" evidence="1">
    <location>
        <begin position="1"/>
        <end position="46"/>
    </location>
</feature>
<protein>
    <submittedName>
        <fullName evidence="2">Uncharacterized protein</fullName>
    </submittedName>
</protein>
<feature type="compositionally biased region" description="Basic and acidic residues" evidence="1">
    <location>
        <begin position="1"/>
        <end position="17"/>
    </location>
</feature>
<feature type="compositionally biased region" description="Low complexity" evidence="1">
    <location>
        <begin position="200"/>
        <end position="219"/>
    </location>
</feature>